<feature type="region of interest" description="Disordered" evidence="1">
    <location>
        <begin position="59"/>
        <end position="87"/>
    </location>
</feature>
<organism evidence="2 3">
    <name type="scientific">Dendrobium chrysotoxum</name>
    <name type="common">Orchid</name>
    <dbReference type="NCBI Taxonomy" id="161865"/>
    <lineage>
        <taxon>Eukaryota</taxon>
        <taxon>Viridiplantae</taxon>
        <taxon>Streptophyta</taxon>
        <taxon>Embryophyta</taxon>
        <taxon>Tracheophyta</taxon>
        <taxon>Spermatophyta</taxon>
        <taxon>Magnoliopsida</taxon>
        <taxon>Liliopsida</taxon>
        <taxon>Asparagales</taxon>
        <taxon>Orchidaceae</taxon>
        <taxon>Epidendroideae</taxon>
        <taxon>Malaxideae</taxon>
        <taxon>Dendrobiinae</taxon>
        <taxon>Dendrobium</taxon>
    </lineage>
</organism>
<reference evidence="2 3" key="1">
    <citation type="journal article" date="2021" name="Hortic Res">
        <title>Chromosome-scale assembly of the Dendrobium chrysotoxum genome enhances the understanding of orchid evolution.</title>
        <authorList>
            <person name="Zhang Y."/>
            <person name="Zhang G.Q."/>
            <person name="Zhang D."/>
            <person name="Liu X.D."/>
            <person name="Xu X.Y."/>
            <person name="Sun W.H."/>
            <person name="Yu X."/>
            <person name="Zhu X."/>
            <person name="Wang Z.W."/>
            <person name="Zhao X."/>
            <person name="Zhong W.Y."/>
            <person name="Chen H."/>
            <person name="Yin W.L."/>
            <person name="Huang T."/>
            <person name="Niu S.C."/>
            <person name="Liu Z.J."/>
        </authorList>
    </citation>
    <scope>NUCLEOTIDE SEQUENCE [LARGE SCALE GENOMIC DNA]</scope>
    <source>
        <strain evidence="2">Lindl</strain>
    </source>
</reference>
<dbReference type="Proteomes" id="UP000775213">
    <property type="component" value="Unassembled WGS sequence"/>
</dbReference>
<dbReference type="EMBL" id="JAGFBR010000004">
    <property type="protein sequence ID" value="KAH0467861.1"/>
    <property type="molecule type" value="Genomic_DNA"/>
</dbReference>
<sequence length="108" mass="12846">MQIYRINYHCKNFSIPYKRKSLCNITGLCINQHRTYDEIEVFVIYSIGRRKRLYSMSKGCERSTHEMKQPRMKTEKKMKSNASKQSTSMPLQCLINWKSKLTPLTYAL</sequence>
<gene>
    <name evidence="2" type="ORF">IEQ34_002894</name>
</gene>
<evidence type="ECO:0000313" key="3">
    <source>
        <dbReference type="Proteomes" id="UP000775213"/>
    </source>
</evidence>
<protein>
    <submittedName>
        <fullName evidence="2">Uncharacterized protein</fullName>
    </submittedName>
</protein>
<name>A0AAV7HFR7_DENCH</name>
<accession>A0AAV7HFR7</accession>
<dbReference type="AlphaFoldDB" id="A0AAV7HFR7"/>
<evidence type="ECO:0000313" key="2">
    <source>
        <dbReference type="EMBL" id="KAH0467861.1"/>
    </source>
</evidence>
<evidence type="ECO:0000256" key="1">
    <source>
        <dbReference type="SAM" id="MobiDB-lite"/>
    </source>
</evidence>
<keyword evidence="3" id="KW-1185">Reference proteome</keyword>
<proteinExistence type="predicted"/>
<comment type="caution">
    <text evidence="2">The sequence shown here is derived from an EMBL/GenBank/DDBJ whole genome shotgun (WGS) entry which is preliminary data.</text>
</comment>
<feature type="compositionally biased region" description="Basic and acidic residues" evidence="1">
    <location>
        <begin position="59"/>
        <end position="78"/>
    </location>
</feature>